<dbReference type="Gene3D" id="3.10.580.10">
    <property type="entry name" value="CBS-domain"/>
    <property type="match status" value="1"/>
</dbReference>
<evidence type="ECO:0000256" key="7">
    <source>
        <dbReference type="ARBA" id="ARBA00023122"/>
    </source>
</evidence>
<keyword evidence="7 9" id="KW-0129">CBS domain</keyword>
<feature type="domain" description="CNNM transmembrane" evidence="13">
    <location>
        <begin position="1"/>
        <end position="111"/>
    </location>
</feature>
<dbReference type="EMBL" id="LICD01000023">
    <property type="protein sequence ID" value="KRO83155.1"/>
    <property type="molecule type" value="Genomic_DNA"/>
</dbReference>
<dbReference type="SUPFAM" id="SSF56176">
    <property type="entry name" value="FAD-binding/transporter-associated domain-like"/>
    <property type="match status" value="1"/>
</dbReference>
<dbReference type="SUPFAM" id="SSF54631">
    <property type="entry name" value="CBS-domain pair"/>
    <property type="match status" value="1"/>
</dbReference>
<reference evidence="14 15" key="1">
    <citation type="submission" date="2015-10" db="EMBL/GenBank/DDBJ databases">
        <title>Metagenome-Assembled Genomes uncover a global brackish microbiome.</title>
        <authorList>
            <person name="Hugerth L.W."/>
            <person name="Larsson J."/>
            <person name="Alneberg J."/>
            <person name="Lindh M.V."/>
            <person name="Legrand C."/>
            <person name="Pinhassi J."/>
            <person name="Andersson A.F."/>
        </authorList>
    </citation>
    <scope>NUCLEOTIDE SEQUENCE [LARGE SCALE GENOMIC DNA]</scope>
    <source>
        <strain evidence="14">BACL22 MAG-120619-bin3</strain>
    </source>
</reference>
<feature type="transmembrane region" description="Helical" evidence="11">
    <location>
        <begin position="42"/>
        <end position="64"/>
    </location>
</feature>
<evidence type="ECO:0000256" key="8">
    <source>
        <dbReference type="ARBA" id="ARBA00023136"/>
    </source>
</evidence>
<keyword evidence="6 10" id="KW-1133">Transmembrane helix</keyword>
<feature type="transmembrane region" description="Helical" evidence="11">
    <location>
        <begin position="12"/>
        <end position="30"/>
    </location>
</feature>
<feature type="non-terminal residue" evidence="14">
    <location>
        <position position="1"/>
    </location>
</feature>
<dbReference type="InterPro" id="IPR002550">
    <property type="entry name" value="CNNM"/>
</dbReference>
<dbReference type="Gene3D" id="3.30.465.10">
    <property type="match status" value="1"/>
</dbReference>
<evidence type="ECO:0000313" key="15">
    <source>
        <dbReference type="Proteomes" id="UP000051242"/>
    </source>
</evidence>
<dbReference type="PANTHER" id="PTHR22777:SF32">
    <property type="entry name" value="UPF0053 INNER MEMBRANE PROTEIN YFJD"/>
    <property type="match status" value="1"/>
</dbReference>
<evidence type="ECO:0000256" key="4">
    <source>
        <dbReference type="ARBA" id="ARBA00022692"/>
    </source>
</evidence>
<dbReference type="InterPro" id="IPR000644">
    <property type="entry name" value="CBS_dom"/>
</dbReference>
<dbReference type="InterPro" id="IPR005170">
    <property type="entry name" value="Transptr-assoc_dom"/>
</dbReference>
<dbReference type="PROSITE" id="PS51371">
    <property type="entry name" value="CBS"/>
    <property type="match status" value="1"/>
</dbReference>
<dbReference type="InterPro" id="IPR044751">
    <property type="entry name" value="Ion_transp-like_CBS"/>
</dbReference>
<dbReference type="InterPro" id="IPR036318">
    <property type="entry name" value="FAD-bd_PCMH-like_sf"/>
</dbReference>
<name>A0A0R2TD51_9GAMM</name>
<keyword evidence="4 10" id="KW-0812">Transmembrane</keyword>
<dbReference type="GO" id="GO:0005886">
    <property type="term" value="C:plasma membrane"/>
    <property type="evidence" value="ECO:0007669"/>
    <property type="project" value="UniProtKB-SubCell"/>
</dbReference>
<feature type="domain" description="CBS" evidence="12">
    <location>
        <begin position="193"/>
        <end position="251"/>
    </location>
</feature>
<evidence type="ECO:0000256" key="5">
    <source>
        <dbReference type="ARBA" id="ARBA00022737"/>
    </source>
</evidence>
<dbReference type="GO" id="GO:0050660">
    <property type="term" value="F:flavin adenine dinucleotide binding"/>
    <property type="evidence" value="ECO:0007669"/>
    <property type="project" value="InterPro"/>
</dbReference>
<dbReference type="PROSITE" id="PS51846">
    <property type="entry name" value="CNNM"/>
    <property type="match status" value="1"/>
</dbReference>
<organism evidence="14 15">
    <name type="scientific">OM182 bacterium BACL3 MAG-120619-bin3</name>
    <dbReference type="NCBI Taxonomy" id="1655593"/>
    <lineage>
        <taxon>Bacteria</taxon>
        <taxon>Pseudomonadati</taxon>
        <taxon>Pseudomonadota</taxon>
        <taxon>Gammaproteobacteria</taxon>
        <taxon>OMG group</taxon>
        <taxon>OM182 clade</taxon>
    </lineage>
</organism>
<keyword evidence="3" id="KW-1003">Cell membrane</keyword>
<gene>
    <name evidence="14" type="ORF">ABR85_10630</name>
</gene>
<dbReference type="CDD" id="cd04590">
    <property type="entry name" value="CBS_pair_CorC_HlyC_assoc"/>
    <property type="match status" value="1"/>
</dbReference>
<dbReference type="Pfam" id="PF00571">
    <property type="entry name" value="CBS"/>
    <property type="match status" value="2"/>
</dbReference>
<dbReference type="SMART" id="SM01091">
    <property type="entry name" value="CorC_HlyC"/>
    <property type="match status" value="1"/>
</dbReference>
<dbReference type="PANTHER" id="PTHR22777">
    <property type="entry name" value="HEMOLYSIN-RELATED"/>
    <property type="match status" value="1"/>
</dbReference>
<dbReference type="Pfam" id="PF01595">
    <property type="entry name" value="CNNM"/>
    <property type="match status" value="1"/>
</dbReference>
<comment type="similarity">
    <text evidence="2">Belongs to the UPF0053 family.</text>
</comment>
<sequence>SIAIAVFGDPSPILTAVVLTLVVLIFAEVTPKTIAALYPEKVAYPSSLLLALLLKLLYPVVWIVNVVSNALVRLLGFSSEASGNENQLTPDELRTVVYESGGRIPRRRHGMLMNILDLERVTVDDILVPRHELVGIDIEDDLNDILLQISSAQHTRLPVYKHDIDNIVGVLHLRSTGKLIGIEELNKSALLQETAEPYFIPESTPLHTQLFNFQQKKERMAVVVDEYGAVKGIITLEDILEEIVGEFTTDLAASSKDIHPQDDGSFLIDGSASVRDINRVLSWDLDSTGAKTLNGLLTESLESIPDSSVCINLEGYYAEIVQVKDNVIKTVKMWRAPNATFDDGVDG</sequence>
<proteinExistence type="inferred from homology"/>
<evidence type="ECO:0000259" key="12">
    <source>
        <dbReference type="PROSITE" id="PS51371"/>
    </source>
</evidence>
<evidence type="ECO:0000256" key="6">
    <source>
        <dbReference type="ARBA" id="ARBA00022989"/>
    </source>
</evidence>
<protein>
    <recommendedName>
        <fullName evidence="16">Magnesium/cobalt efflux protein</fullName>
    </recommendedName>
</protein>
<evidence type="ECO:0000313" key="14">
    <source>
        <dbReference type="EMBL" id="KRO83155.1"/>
    </source>
</evidence>
<comment type="subcellular location">
    <subcellularLocation>
        <location evidence="1">Cell membrane</location>
        <topology evidence="1">Multi-pass membrane protein</topology>
    </subcellularLocation>
</comment>
<dbReference type="Proteomes" id="UP000051242">
    <property type="component" value="Unassembled WGS sequence"/>
</dbReference>
<evidence type="ECO:0008006" key="16">
    <source>
        <dbReference type="Google" id="ProtNLM"/>
    </source>
</evidence>
<evidence type="ECO:0000259" key="13">
    <source>
        <dbReference type="PROSITE" id="PS51846"/>
    </source>
</evidence>
<comment type="caution">
    <text evidence="14">The sequence shown here is derived from an EMBL/GenBank/DDBJ whole genome shotgun (WGS) entry which is preliminary data.</text>
</comment>
<evidence type="ECO:0000256" key="9">
    <source>
        <dbReference type="PROSITE-ProRule" id="PRU00703"/>
    </source>
</evidence>
<dbReference type="AlphaFoldDB" id="A0A0R2TD51"/>
<keyword evidence="5" id="KW-0677">Repeat</keyword>
<evidence type="ECO:0000256" key="1">
    <source>
        <dbReference type="ARBA" id="ARBA00004651"/>
    </source>
</evidence>
<keyword evidence="8 10" id="KW-0472">Membrane</keyword>
<dbReference type="InterPro" id="IPR016169">
    <property type="entry name" value="FAD-bd_PCMH_sub2"/>
</dbReference>
<evidence type="ECO:0000256" key="3">
    <source>
        <dbReference type="ARBA" id="ARBA00022475"/>
    </source>
</evidence>
<evidence type="ECO:0000256" key="11">
    <source>
        <dbReference type="SAM" id="Phobius"/>
    </source>
</evidence>
<evidence type="ECO:0000256" key="2">
    <source>
        <dbReference type="ARBA" id="ARBA00006337"/>
    </source>
</evidence>
<dbReference type="Pfam" id="PF03471">
    <property type="entry name" value="CorC_HlyC"/>
    <property type="match status" value="1"/>
</dbReference>
<accession>A0A0R2TD51</accession>
<evidence type="ECO:0000256" key="10">
    <source>
        <dbReference type="PROSITE-ProRule" id="PRU01193"/>
    </source>
</evidence>
<dbReference type="InterPro" id="IPR046342">
    <property type="entry name" value="CBS_dom_sf"/>
</dbReference>